<dbReference type="EMBL" id="JACVVK020000578">
    <property type="protein sequence ID" value="KAK7465082.1"/>
    <property type="molecule type" value="Genomic_DNA"/>
</dbReference>
<dbReference type="Proteomes" id="UP001519460">
    <property type="component" value="Unassembled WGS sequence"/>
</dbReference>
<proteinExistence type="predicted"/>
<comment type="caution">
    <text evidence="2">The sequence shown here is derived from an EMBL/GenBank/DDBJ whole genome shotgun (WGS) entry which is preliminary data.</text>
</comment>
<evidence type="ECO:0000313" key="3">
    <source>
        <dbReference type="Proteomes" id="UP001519460"/>
    </source>
</evidence>
<gene>
    <name evidence="2" type="ORF">BaRGS_00037740</name>
</gene>
<sequence length="94" mass="10214">MPHVVRQCAPYAGGDKPMRDLNLTCSWRVARGACGEVVEFRDALPSGTARLEVREGGRGERHARYHQQGGPRVAGTDDYSRASHHTTLAARATG</sequence>
<evidence type="ECO:0008006" key="4">
    <source>
        <dbReference type="Google" id="ProtNLM"/>
    </source>
</evidence>
<name>A0ABD0J7S4_9CAEN</name>
<organism evidence="2 3">
    <name type="scientific">Batillaria attramentaria</name>
    <dbReference type="NCBI Taxonomy" id="370345"/>
    <lineage>
        <taxon>Eukaryota</taxon>
        <taxon>Metazoa</taxon>
        <taxon>Spiralia</taxon>
        <taxon>Lophotrochozoa</taxon>
        <taxon>Mollusca</taxon>
        <taxon>Gastropoda</taxon>
        <taxon>Caenogastropoda</taxon>
        <taxon>Sorbeoconcha</taxon>
        <taxon>Cerithioidea</taxon>
        <taxon>Batillariidae</taxon>
        <taxon>Batillaria</taxon>
    </lineage>
</organism>
<dbReference type="AlphaFoldDB" id="A0ABD0J7S4"/>
<feature type="compositionally biased region" description="Basic and acidic residues" evidence="1">
    <location>
        <begin position="53"/>
        <end position="62"/>
    </location>
</feature>
<reference evidence="2 3" key="1">
    <citation type="journal article" date="2023" name="Sci. Data">
        <title>Genome assembly of the Korean intertidal mud-creeper Batillaria attramentaria.</title>
        <authorList>
            <person name="Patra A.K."/>
            <person name="Ho P.T."/>
            <person name="Jun S."/>
            <person name="Lee S.J."/>
            <person name="Kim Y."/>
            <person name="Won Y.J."/>
        </authorList>
    </citation>
    <scope>NUCLEOTIDE SEQUENCE [LARGE SCALE GENOMIC DNA]</scope>
    <source>
        <strain evidence="2">Wonlab-2016</strain>
    </source>
</reference>
<evidence type="ECO:0000256" key="1">
    <source>
        <dbReference type="SAM" id="MobiDB-lite"/>
    </source>
</evidence>
<protein>
    <recommendedName>
        <fullName evidence="4">CUB domain-containing protein</fullName>
    </recommendedName>
</protein>
<feature type="region of interest" description="Disordered" evidence="1">
    <location>
        <begin position="53"/>
        <end position="94"/>
    </location>
</feature>
<accession>A0ABD0J7S4</accession>
<evidence type="ECO:0000313" key="2">
    <source>
        <dbReference type="EMBL" id="KAK7465082.1"/>
    </source>
</evidence>
<keyword evidence="3" id="KW-1185">Reference proteome</keyword>